<organism evidence="1 2">
    <name type="scientific">Agrobacterium tumefaciens</name>
    <dbReference type="NCBI Taxonomy" id="358"/>
    <lineage>
        <taxon>Bacteria</taxon>
        <taxon>Pseudomonadati</taxon>
        <taxon>Pseudomonadota</taxon>
        <taxon>Alphaproteobacteria</taxon>
        <taxon>Hyphomicrobiales</taxon>
        <taxon>Rhizobiaceae</taxon>
        <taxon>Rhizobium/Agrobacterium group</taxon>
        <taxon>Agrobacterium</taxon>
        <taxon>Agrobacterium tumefaciens complex</taxon>
    </lineage>
</organism>
<dbReference type="Proteomes" id="UP001265315">
    <property type="component" value="Unassembled WGS sequence"/>
</dbReference>
<accession>A0AAW8LVT5</accession>
<gene>
    <name evidence="1" type="ORF">J2W61_002864</name>
</gene>
<dbReference type="RefSeq" id="WP_309955577.1">
    <property type="nucleotide sequence ID" value="NZ_JAVDSW010000002.1"/>
</dbReference>
<comment type="caution">
    <text evidence="1">The sequence shown here is derived from an EMBL/GenBank/DDBJ whole genome shotgun (WGS) entry which is preliminary data.</text>
</comment>
<reference evidence="1" key="1">
    <citation type="submission" date="2023-07" db="EMBL/GenBank/DDBJ databases">
        <title>Sorghum-associated microbial communities from plants grown in Nebraska, USA.</title>
        <authorList>
            <person name="Schachtman D."/>
        </authorList>
    </citation>
    <scope>NUCLEOTIDE SEQUENCE</scope>
    <source>
        <strain evidence="1">1457</strain>
    </source>
</reference>
<evidence type="ECO:0000313" key="1">
    <source>
        <dbReference type="EMBL" id="MDR6702999.1"/>
    </source>
</evidence>
<dbReference type="AlphaFoldDB" id="A0AAW8LVT5"/>
<name>A0AAW8LVT5_AGRTU</name>
<sequence>MQNELGVSRGAGVAEIERLLERRKLFLTLKDIRLAALHEQEIRRRIANDLSIPRDYPGLEEFRQPA</sequence>
<dbReference type="EMBL" id="JAVDSW010000002">
    <property type="protein sequence ID" value="MDR6702999.1"/>
    <property type="molecule type" value="Genomic_DNA"/>
</dbReference>
<proteinExistence type="predicted"/>
<protein>
    <submittedName>
        <fullName evidence="1">Uncharacterized protein</fullName>
    </submittedName>
</protein>
<evidence type="ECO:0000313" key="2">
    <source>
        <dbReference type="Proteomes" id="UP001265315"/>
    </source>
</evidence>